<dbReference type="Gene3D" id="2.60.40.60">
    <property type="entry name" value="Cadherins"/>
    <property type="match status" value="1"/>
</dbReference>
<evidence type="ECO:0000256" key="2">
    <source>
        <dbReference type="ARBA" id="ARBA00004613"/>
    </source>
</evidence>
<dbReference type="InterPro" id="IPR036278">
    <property type="entry name" value="Sialidase_sf"/>
</dbReference>
<dbReference type="GO" id="GO:0007155">
    <property type="term" value="P:cell adhesion"/>
    <property type="evidence" value="ECO:0007669"/>
    <property type="project" value="UniProtKB-KW"/>
</dbReference>
<feature type="domain" description="F5/8 type C" evidence="8">
    <location>
        <begin position="1611"/>
        <end position="1770"/>
    </location>
</feature>
<dbReference type="PANTHER" id="PTHR46806">
    <property type="entry name" value="F5/8 TYPE C DOMAIN-CONTAINING PROTEIN"/>
    <property type="match status" value="1"/>
</dbReference>
<dbReference type="GO" id="GO:0012505">
    <property type="term" value="C:endomembrane system"/>
    <property type="evidence" value="ECO:0007669"/>
    <property type="project" value="UniProtKB-SubCell"/>
</dbReference>
<keyword evidence="3" id="KW-0964">Secreted</keyword>
<reference evidence="9" key="2">
    <citation type="submission" date="2021-01" db="UniProtKB">
        <authorList>
            <consortium name="EnsemblMetazoa"/>
        </authorList>
    </citation>
    <scope>IDENTIFICATION</scope>
</reference>
<evidence type="ECO:0000256" key="3">
    <source>
        <dbReference type="ARBA" id="ARBA00022525"/>
    </source>
</evidence>
<keyword evidence="5" id="KW-0472">Membrane</keyword>
<dbReference type="RefSeq" id="XP_030828382.1">
    <property type="nucleotide sequence ID" value="XM_030972522.1"/>
</dbReference>
<dbReference type="CDD" id="cd11304">
    <property type="entry name" value="Cadherin_repeat"/>
    <property type="match status" value="1"/>
</dbReference>
<organism evidence="9 10">
    <name type="scientific">Strongylocentrotus purpuratus</name>
    <name type="common">Purple sea urchin</name>
    <dbReference type="NCBI Taxonomy" id="7668"/>
    <lineage>
        <taxon>Eukaryota</taxon>
        <taxon>Metazoa</taxon>
        <taxon>Echinodermata</taxon>
        <taxon>Eleutherozoa</taxon>
        <taxon>Echinozoa</taxon>
        <taxon>Echinoidea</taxon>
        <taxon>Euechinoidea</taxon>
        <taxon>Echinacea</taxon>
        <taxon>Camarodonta</taxon>
        <taxon>Echinidea</taxon>
        <taxon>Strongylocentrotidae</taxon>
        <taxon>Strongylocentrotus</taxon>
    </lineage>
</organism>
<keyword evidence="10" id="KW-1185">Reference proteome</keyword>
<keyword evidence="4" id="KW-0130">Cell adhesion</keyword>
<dbReference type="PANTHER" id="PTHR46806:SF5">
    <property type="entry name" value="F5_8 TYPE C DOMAIN-CONTAINING PROTEIN"/>
    <property type="match status" value="1"/>
</dbReference>
<protein>
    <recommendedName>
        <fullName evidence="8">F5/8 type C domain-containing protein</fullName>
    </recommendedName>
</protein>
<name>A0A7M7SSQ6_STRPU</name>
<evidence type="ECO:0000256" key="6">
    <source>
        <dbReference type="ARBA" id="ARBA00023157"/>
    </source>
</evidence>
<dbReference type="GO" id="GO:0005509">
    <property type="term" value="F:calcium ion binding"/>
    <property type="evidence" value="ECO:0007669"/>
    <property type="project" value="InterPro"/>
</dbReference>
<dbReference type="SUPFAM" id="SSF50939">
    <property type="entry name" value="Sialidases"/>
    <property type="match status" value="1"/>
</dbReference>
<dbReference type="KEGG" id="spu:584294"/>
<dbReference type="Pfam" id="PF00754">
    <property type="entry name" value="F5_F8_type_C"/>
    <property type="match status" value="1"/>
</dbReference>
<dbReference type="Gene3D" id="2.60.120.260">
    <property type="entry name" value="Galactose-binding domain-like"/>
    <property type="match status" value="1"/>
</dbReference>
<dbReference type="OMA" id="ASISMEW"/>
<evidence type="ECO:0000256" key="5">
    <source>
        <dbReference type="ARBA" id="ARBA00023136"/>
    </source>
</evidence>
<proteinExistence type="predicted"/>
<dbReference type="OrthoDB" id="6355129at2759"/>
<dbReference type="GO" id="GO:0005576">
    <property type="term" value="C:extracellular region"/>
    <property type="evidence" value="ECO:0007669"/>
    <property type="project" value="UniProtKB-SubCell"/>
</dbReference>
<comment type="subcellular location">
    <subcellularLocation>
        <location evidence="1">Endomembrane system</location>
        <topology evidence="1">Peripheral membrane protein</topology>
    </subcellularLocation>
    <subcellularLocation>
        <location evidence="2">Secreted</location>
    </subcellularLocation>
</comment>
<keyword evidence="6" id="KW-1015">Disulfide bond</keyword>
<dbReference type="EnsemblMetazoa" id="XM_030972522">
    <property type="protein sequence ID" value="XP_030828382"/>
    <property type="gene ID" value="LOC584294"/>
</dbReference>
<evidence type="ECO:0000259" key="8">
    <source>
        <dbReference type="PROSITE" id="PS50022"/>
    </source>
</evidence>
<evidence type="ECO:0000256" key="1">
    <source>
        <dbReference type="ARBA" id="ARBA00004184"/>
    </source>
</evidence>
<accession>A0A7M7SSQ6</accession>
<dbReference type="GO" id="GO:0005886">
    <property type="term" value="C:plasma membrane"/>
    <property type="evidence" value="ECO:0000318"/>
    <property type="project" value="GO_Central"/>
</dbReference>
<dbReference type="Proteomes" id="UP000007110">
    <property type="component" value="Unassembled WGS sequence"/>
</dbReference>
<dbReference type="InterPro" id="IPR015919">
    <property type="entry name" value="Cadherin-like_sf"/>
</dbReference>
<dbReference type="InterPro" id="IPR008979">
    <property type="entry name" value="Galactose-bd-like_sf"/>
</dbReference>
<evidence type="ECO:0000256" key="7">
    <source>
        <dbReference type="SAM" id="MobiDB-lite"/>
    </source>
</evidence>
<evidence type="ECO:0000313" key="9">
    <source>
        <dbReference type="EnsemblMetazoa" id="XP_030828382"/>
    </source>
</evidence>
<dbReference type="PROSITE" id="PS50022">
    <property type="entry name" value="FA58C_3"/>
    <property type="match status" value="1"/>
</dbReference>
<dbReference type="GeneID" id="584294"/>
<dbReference type="InterPro" id="IPR000421">
    <property type="entry name" value="FA58C"/>
</dbReference>
<sequence>MTNILMMALDLLWELLHLRSKAQRPFILGAILLSFVIFVTNGENVYSFPTVCERFPDIHCPNGECARYEQIKCDNGQCNNSTGLCECDPCWAGKSCDILENNFLPSFEESSLSAVVYKNNVDDVITYVTATDKDGEKCQDSDADCPCARILYALESGNEESLFRIHPKTGAIQLSGKGIRDKSEFPRAGTKVKLVVSARNPVHRSRSRITREQEDGDNVVGTMIVMVEFDDEPDTEVGFDRYRKMENHANNDVGSRFRRSLDDDESQAVHSRRRRSNPGAPSEATFFLEKIGNAVNMTEVNIGEVIELQLTLWLPSGTTADVDVELISENENGAVFILFDPSVTTVGGNYPSFDTNGVVTSYYASAGDGRYDRILMKLGDITNNADDEDDDEANQIEIQFKAILTVNDATQYGVEYDLSAAVTCGSSDDIWAGTTAFTPVDDRADWAVASPIVLISGPDGQNMSVESSALFSIDIVLRNYASENVVVELIADNFTVDPLMTICDYELTGKGSNYDCMSDESYSLSTKEVNGTIWTVLSTLDLGTWVNQGLRYGASTTASNTISTEAVVHLTDSTEIVDYSTYWFGVAVSVNDEMIYSNQYGIHAQPLSSPDMTTEPTIDFYPIDGNQVVVGACVGFVVTIDLQEEVTSRLIVDLSLPVTSNSETQMRVCSAQVVSAGYNLPCASKVVPTYVELDGENKDYVRLDFGRVTNVGRRSESGDSELKVHISAQLLFEAPDATNGTELTVTAGVRYEMEQNDLIWMVQYPLLAVDQPLADYSSAAKEPSFTLTNRAKDGFLYPKSAVSFEIEIEIPAETTHSDLTVIIKAPKDDRDMIKPFMSICRVEVLSVSELFPCYDANRTVFTHESISNNSDAIDKTTVNLGVISNTYLDEMMTADPDVKATVTLAVFMHWEDHEYHEDDATLSVTVMAEWGHAGTWSNTIDYVTELDTYPALDSSGESPQFQMSLDAGRSRHLKAGGTAVYTLFMYTPVNSVTTYALDVAAPNDTLSVCRAHFRSGGENVPCFDERQEMLISDEEDGHRDQAFLDLGPVRNTGITTINQVDNRIVAQVVVKLEEAALPPDNLTLPDPQGFGVTIQVGETDSWSFADTLTVDTNETIPNNLNPLPEATFTKLNAAESRVTIGSVVEFNLDIFIPPESIAQYEVDFQSDVDQPYKMTICEARIIATGWNIPCLNGSFIETMYNSSTDDEHIDMAYLDAGVITNMRMKSEELPVKYNKNMVRVQLLTRLELNDSIVEGDEFWLGGAVKINGFNEIILQSGFNATEDPLYPETFTKPTFHVKRPRGNLSLTIGEKARYYLNISTIVTTTPLAINLSLPIAGDEAFLTITDIQLESVGKNFGCFQLWDEEFIPTTVSSLGSSQNDTALIDFGVISNHGTSHKYQYLPSELGDDDIIVSFEIQLADHYQLVNETLLDFTITFLYSLDREEVFTETIEALMMPGDLPIMDINMTIEDYDIRDVHQGDVVYGSISLKHNERSSSHAHAVMINMMTPHYIGVDPLIEIEGPSLCTETSDEGIKFHFAEMYFTDIFTMWFNVTIDEDRYMPIELDVINTTVPLEVIYYKTGGLDDDDNVILGDVFSTDLELLDLTFTIEACAERLAYAMNRDCQFTASSTLNDSHAPHTATMNSQTGWAPGSRYTLPYLGNDYLQVKYSSLMRFSGIQMQQGPNGTHYVDSFQISYSEQDLVWFNYEEDGSVMTFQNDYDTFVPEVNVTDDPSVIHLFANPFNARFIRIRPQTHKDDTNYPILRFELFGCLRELSSSGTDVCHMEHKRELGYYERGFLVDPITGTVYVCILEYIDGPTRCSYSKDNGTTWEAIDNNAANVLGIHNETSELFGLSQNEEAIVISTDLGDNFYSTNSDYYFDLLGEPGRIVETMQIPWDDIADEPDNDYWEYSMMTLPEPLSNTTTASISMEWAGAKSGLYLREIFFDGMNSTMISNWTLIGDWGYP</sequence>
<evidence type="ECO:0000256" key="4">
    <source>
        <dbReference type="ARBA" id="ARBA00022889"/>
    </source>
</evidence>
<dbReference type="InParanoid" id="A0A7M7SSQ6"/>
<evidence type="ECO:0000313" key="10">
    <source>
        <dbReference type="Proteomes" id="UP000007110"/>
    </source>
</evidence>
<reference evidence="10" key="1">
    <citation type="submission" date="2015-02" db="EMBL/GenBank/DDBJ databases">
        <title>Genome sequencing for Strongylocentrotus purpuratus.</title>
        <authorList>
            <person name="Murali S."/>
            <person name="Liu Y."/>
            <person name="Vee V."/>
            <person name="English A."/>
            <person name="Wang M."/>
            <person name="Skinner E."/>
            <person name="Han Y."/>
            <person name="Muzny D.M."/>
            <person name="Worley K.C."/>
            <person name="Gibbs R.A."/>
        </authorList>
    </citation>
    <scope>NUCLEOTIDE SEQUENCE</scope>
</reference>
<feature type="region of interest" description="Disordered" evidence="7">
    <location>
        <begin position="253"/>
        <end position="282"/>
    </location>
</feature>
<dbReference type="GO" id="GO:0038023">
    <property type="term" value="F:signaling receptor activity"/>
    <property type="evidence" value="ECO:0000318"/>
    <property type="project" value="GO_Central"/>
</dbReference>
<dbReference type="SUPFAM" id="SSF49313">
    <property type="entry name" value="Cadherin-like"/>
    <property type="match status" value="1"/>
</dbReference>
<dbReference type="SUPFAM" id="SSF49785">
    <property type="entry name" value="Galactose-binding domain-like"/>
    <property type="match status" value="1"/>
</dbReference>
<dbReference type="InterPro" id="IPR050633">
    <property type="entry name" value="Neuropilin_MCO_CoagFactor"/>
</dbReference>